<keyword evidence="1" id="KW-0808">Transferase</keyword>
<keyword evidence="2" id="KW-1185">Reference proteome</keyword>
<organism evidence="1 2">
    <name type="scientific">Lutibacter oceani</name>
    <dbReference type="NCBI Taxonomy" id="1853311"/>
    <lineage>
        <taxon>Bacteria</taxon>
        <taxon>Pseudomonadati</taxon>
        <taxon>Bacteroidota</taxon>
        <taxon>Flavobacteriia</taxon>
        <taxon>Flavobacteriales</taxon>
        <taxon>Flavobacteriaceae</taxon>
        <taxon>Lutibacter</taxon>
    </lineage>
</organism>
<proteinExistence type="predicted"/>
<name>A0A3D9RWN3_9FLAO</name>
<dbReference type="OrthoDB" id="1423644at2"/>
<dbReference type="AlphaFoldDB" id="A0A3D9RWN3"/>
<dbReference type="EMBL" id="QTTQ01000010">
    <property type="protein sequence ID" value="REE81994.1"/>
    <property type="molecule type" value="Genomic_DNA"/>
</dbReference>
<evidence type="ECO:0000313" key="2">
    <source>
        <dbReference type="Proteomes" id="UP000256429"/>
    </source>
</evidence>
<dbReference type="Proteomes" id="UP000256429">
    <property type="component" value="Unassembled WGS sequence"/>
</dbReference>
<dbReference type="SUPFAM" id="SSF52540">
    <property type="entry name" value="P-loop containing nucleoside triphosphate hydrolases"/>
    <property type="match status" value="1"/>
</dbReference>
<dbReference type="RefSeq" id="WP_115879768.1">
    <property type="nucleotide sequence ID" value="NZ_QTTQ01000010.1"/>
</dbReference>
<protein>
    <submittedName>
        <fullName evidence="1">Sulfotransferase family protein</fullName>
    </submittedName>
</protein>
<dbReference type="GO" id="GO:0016740">
    <property type="term" value="F:transferase activity"/>
    <property type="evidence" value="ECO:0007669"/>
    <property type="project" value="UniProtKB-KW"/>
</dbReference>
<dbReference type="InterPro" id="IPR027417">
    <property type="entry name" value="P-loop_NTPase"/>
</dbReference>
<evidence type="ECO:0000313" key="1">
    <source>
        <dbReference type="EMBL" id="REE81994.1"/>
    </source>
</evidence>
<sequence>MSIKTKATKLVVLATNPDILFSKKKYLFVVSHMRSRSSVLSHILGNNPEVCGYKELHLSYKGRMSLINMQIELVKDLKCSLKNKYLLDKILNNFTISDEVLFKKQPKILFLLREPEETIKSIMNMGYKTGVDWYKDPLKVTEYYCKRLHNMEQLSYRLDDEYLFVESKYLVENSDATLKKISNWLNLEVPLKKTYATFKDTGVIGFGDPLENIKSGILKPTKSYPNISVPEHLLSKANESYIKCKATLMSNENSL</sequence>
<comment type="caution">
    <text evidence="1">The sequence shown here is derived from an EMBL/GenBank/DDBJ whole genome shotgun (WGS) entry which is preliminary data.</text>
</comment>
<reference evidence="1 2" key="1">
    <citation type="submission" date="2018-08" db="EMBL/GenBank/DDBJ databases">
        <title>Genomic Encyclopedia of Type Strains, Phase III (KMG-III): the genomes of soil and plant-associated and newly described type strains.</title>
        <authorList>
            <person name="Whitman W."/>
        </authorList>
    </citation>
    <scope>NUCLEOTIDE SEQUENCE [LARGE SCALE GENOMIC DNA]</scope>
    <source>
        <strain evidence="1 2">325-5</strain>
    </source>
</reference>
<dbReference type="Gene3D" id="3.40.50.300">
    <property type="entry name" value="P-loop containing nucleotide triphosphate hydrolases"/>
    <property type="match status" value="1"/>
</dbReference>
<accession>A0A3D9RWN3</accession>
<gene>
    <name evidence="1" type="ORF">BX611_1537</name>
</gene>